<dbReference type="Proteomes" id="UP000308600">
    <property type="component" value="Unassembled WGS sequence"/>
</dbReference>
<keyword evidence="2" id="KW-1185">Reference proteome</keyword>
<proteinExistence type="predicted"/>
<gene>
    <name evidence="1" type="ORF">BDN72DRAFT_573646</name>
</gene>
<accession>A0ACD3A2G7</accession>
<evidence type="ECO:0000313" key="2">
    <source>
        <dbReference type="Proteomes" id="UP000308600"/>
    </source>
</evidence>
<name>A0ACD3A2G7_9AGAR</name>
<reference evidence="1 2" key="1">
    <citation type="journal article" date="2019" name="Nat. Ecol. Evol.">
        <title>Megaphylogeny resolves global patterns of mushroom evolution.</title>
        <authorList>
            <person name="Varga T."/>
            <person name="Krizsan K."/>
            <person name="Foldi C."/>
            <person name="Dima B."/>
            <person name="Sanchez-Garcia M."/>
            <person name="Sanchez-Ramirez S."/>
            <person name="Szollosi G.J."/>
            <person name="Szarkandi J.G."/>
            <person name="Papp V."/>
            <person name="Albert L."/>
            <person name="Andreopoulos W."/>
            <person name="Angelini C."/>
            <person name="Antonin V."/>
            <person name="Barry K.W."/>
            <person name="Bougher N.L."/>
            <person name="Buchanan P."/>
            <person name="Buyck B."/>
            <person name="Bense V."/>
            <person name="Catcheside P."/>
            <person name="Chovatia M."/>
            <person name="Cooper J."/>
            <person name="Damon W."/>
            <person name="Desjardin D."/>
            <person name="Finy P."/>
            <person name="Geml J."/>
            <person name="Haridas S."/>
            <person name="Hughes K."/>
            <person name="Justo A."/>
            <person name="Karasinski D."/>
            <person name="Kautmanova I."/>
            <person name="Kiss B."/>
            <person name="Kocsube S."/>
            <person name="Kotiranta H."/>
            <person name="LaButti K.M."/>
            <person name="Lechner B.E."/>
            <person name="Liimatainen K."/>
            <person name="Lipzen A."/>
            <person name="Lukacs Z."/>
            <person name="Mihaltcheva S."/>
            <person name="Morgado L.N."/>
            <person name="Niskanen T."/>
            <person name="Noordeloos M.E."/>
            <person name="Ohm R.A."/>
            <person name="Ortiz-Santana B."/>
            <person name="Ovrebo C."/>
            <person name="Racz N."/>
            <person name="Riley R."/>
            <person name="Savchenko A."/>
            <person name="Shiryaev A."/>
            <person name="Soop K."/>
            <person name="Spirin V."/>
            <person name="Szebenyi C."/>
            <person name="Tomsovsky M."/>
            <person name="Tulloss R.E."/>
            <person name="Uehling J."/>
            <person name="Grigoriev I.V."/>
            <person name="Vagvolgyi C."/>
            <person name="Papp T."/>
            <person name="Martin F.M."/>
            <person name="Miettinen O."/>
            <person name="Hibbett D.S."/>
            <person name="Nagy L.G."/>
        </authorList>
    </citation>
    <scope>NUCLEOTIDE SEQUENCE [LARGE SCALE GENOMIC DNA]</scope>
    <source>
        <strain evidence="1 2">NL-1719</strain>
    </source>
</reference>
<evidence type="ECO:0000313" key="1">
    <source>
        <dbReference type="EMBL" id="TFK59848.1"/>
    </source>
</evidence>
<sequence length="135" mass="15287">MPEHKRKQVTHRIPESSPKWESKHLSGRSRTRRCPSPSCASSIPNRSWLAVGQLVFSTAMDSHKTCWNSSDRLFHSRLFFPLTDRRLLTFWGCSPSTEPIECGRRSLAAPFLKRVNPLTACRSPGLTLARNVLAV</sequence>
<dbReference type="EMBL" id="ML208880">
    <property type="protein sequence ID" value="TFK59848.1"/>
    <property type="molecule type" value="Genomic_DNA"/>
</dbReference>
<protein>
    <submittedName>
        <fullName evidence="1">Uncharacterized protein</fullName>
    </submittedName>
</protein>
<organism evidence="1 2">
    <name type="scientific">Pluteus cervinus</name>
    <dbReference type="NCBI Taxonomy" id="181527"/>
    <lineage>
        <taxon>Eukaryota</taxon>
        <taxon>Fungi</taxon>
        <taxon>Dikarya</taxon>
        <taxon>Basidiomycota</taxon>
        <taxon>Agaricomycotina</taxon>
        <taxon>Agaricomycetes</taxon>
        <taxon>Agaricomycetidae</taxon>
        <taxon>Agaricales</taxon>
        <taxon>Pluteineae</taxon>
        <taxon>Pluteaceae</taxon>
        <taxon>Pluteus</taxon>
    </lineage>
</organism>